<comment type="catalytic activity">
    <reaction evidence="5">
        <text>3'-dephospho-CoA + ATP = ADP + CoA + H(+)</text>
        <dbReference type="Rhea" id="RHEA:18245"/>
        <dbReference type="ChEBI" id="CHEBI:15378"/>
        <dbReference type="ChEBI" id="CHEBI:30616"/>
        <dbReference type="ChEBI" id="CHEBI:57287"/>
        <dbReference type="ChEBI" id="CHEBI:57328"/>
        <dbReference type="ChEBI" id="CHEBI:456216"/>
        <dbReference type="EC" id="2.7.1.24"/>
    </reaction>
</comment>
<feature type="binding site" evidence="5">
    <location>
        <begin position="16"/>
        <end position="21"/>
    </location>
    <ligand>
        <name>ATP</name>
        <dbReference type="ChEBI" id="CHEBI:30616"/>
    </ligand>
</feature>
<dbReference type="EMBL" id="BSOJ01000012">
    <property type="protein sequence ID" value="GLR26085.1"/>
    <property type="molecule type" value="Genomic_DNA"/>
</dbReference>
<keyword evidence="3 5" id="KW-0067">ATP-binding</keyword>
<dbReference type="RefSeq" id="WP_284280561.1">
    <property type="nucleotide sequence ID" value="NZ_BSOJ01000012.1"/>
</dbReference>
<keyword evidence="4 5" id="KW-0173">Coenzyme A biosynthesis</keyword>
<dbReference type="NCBIfam" id="TIGR00152">
    <property type="entry name" value="dephospho-CoA kinase"/>
    <property type="match status" value="1"/>
</dbReference>
<dbReference type="EC" id="2.7.1.24" evidence="5 6"/>
<protein>
    <recommendedName>
        <fullName evidence="5 6">Dephospho-CoA kinase</fullName>
        <ecNumber evidence="5 6">2.7.1.24</ecNumber>
    </recommendedName>
    <alternativeName>
        <fullName evidence="5">Dephosphocoenzyme A kinase</fullName>
    </alternativeName>
</protein>
<keyword evidence="2 5" id="KW-0547">Nucleotide-binding</keyword>
<dbReference type="PROSITE" id="PS51219">
    <property type="entry name" value="DPCK"/>
    <property type="match status" value="1"/>
</dbReference>
<dbReference type="InterPro" id="IPR027417">
    <property type="entry name" value="P-loop_NTPase"/>
</dbReference>
<dbReference type="SUPFAM" id="SSF52540">
    <property type="entry name" value="P-loop containing nucleoside triphosphate hydrolases"/>
    <property type="match status" value="1"/>
</dbReference>
<dbReference type="PANTHER" id="PTHR10695">
    <property type="entry name" value="DEPHOSPHO-COA KINASE-RELATED"/>
    <property type="match status" value="1"/>
</dbReference>
<evidence type="ECO:0000256" key="2">
    <source>
        <dbReference type="ARBA" id="ARBA00022741"/>
    </source>
</evidence>
<dbReference type="Gene3D" id="3.40.50.300">
    <property type="entry name" value="P-loop containing nucleotide triphosphate hydrolases"/>
    <property type="match status" value="1"/>
</dbReference>
<comment type="pathway">
    <text evidence="5">Cofactor biosynthesis; coenzyme A biosynthesis; CoA from (R)-pantothenate: step 5/5.</text>
</comment>
<gene>
    <name evidence="5 7" type="primary">coaE</name>
    <name evidence="7" type="ORF">GCM10007875_11730</name>
</gene>
<dbReference type="HAMAP" id="MF_00376">
    <property type="entry name" value="Dephospho_CoA_kinase"/>
    <property type="match status" value="1"/>
</dbReference>
<keyword evidence="5 7" id="KW-0418">Kinase</keyword>
<dbReference type="Pfam" id="PF01121">
    <property type="entry name" value="CoaE"/>
    <property type="match status" value="1"/>
</dbReference>
<comment type="subcellular location">
    <subcellularLocation>
        <location evidence="5">Cytoplasm</location>
    </subcellularLocation>
</comment>
<proteinExistence type="inferred from homology"/>
<keyword evidence="5" id="KW-0963">Cytoplasm</keyword>
<evidence type="ECO:0000256" key="4">
    <source>
        <dbReference type="ARBA" id="ARBA00022993"/>
    </source>
</evidence>
<dbReference type="Proteomes" id="UP001156664">
    <property type="component" value="Unassembled WGS sequence"/>
</dbReference>
<dbReference type="GO" id="GO:0016301">
    <property type="term" value="F:kinase activity"/>
    <property type="evidence" value="ECO:0007669"/>
    <property type="project" value="UniProtKB-KW"/>
</dbReference>
<keyword evidence="5" id="KW-0808">Transferase</keyword>
<organism evidence="7 8">
    <name type="scientific">Limnobacter litoralis</name>
    <dbReference type="NCBI Taxonomy" id="481366"/>
    <lineage>
        <taxon>Bacteria</taxon>
        <taxon>Pseudomonadati</taxon>
        <taxon>Pseudomonadota</taxon>
        <taxon>Betaproteobacteria</taxon>
        <taxon>Burkholderiales</taxon>
        <taxon>Burkholderiaceae</taxon>
        <taxon>Limnobacter</taxon>
    </lineage>
</organism>
<dbReference type="InterPro" id="IPR001977">
    <property type="entry name" value="Depp_CoAkinase"/>
</dbReference>
<evidence type="ECO:0000313" key="7">
    <source>
        <dbReference type="EMBL" id="GLR26085.1"/>
    </source>
</evidence>
<evidence type="ECO:0000256" key="3">
    <source>
        <dbReference type="ARBA" id="ARBA00022840"/>
    </source>
</evidence>
<evidence type="ECO:0000256" key="5">
    <source>
        <dbReference type="HAMAP-Rule" id="MF_00376"/>
    </source>
</evidence>
<comment type="caution">
    <text evidence="7">The sequence shown here is derived from an EMBL/GenBank/DDBJ whole genome shotgun (WGS) entry which is preliminary data.</text>
</comment>
<accession>A0ABQ5YRT3</accession>
<dbReference type="CDD" id="cd02022">
    <property type="entry name" value="DPCK"/>
    <property type="match status" value="1"/>
</dbReference>
<comment type="similarity">
    <text evidence="1 5">Belongs to the CoaE family.</text>
</comment>
<reference evidence="8" key="1">
    <citation type="journal article" date="2019" name="Int. J. Syst. Evol. Microbiol.">
        <title>The Global Catalogue of Microorganisms (GCM) 10K type strain sequencing project: providing services to taxonomists for standard genome sequencing and annotation.</title>
        <authorList>
            <consortium name="The Broad Institute Genomics Platform"/>
            <consortium name="The Broad Institute Genome Sequencing Center for Infectious Disease"/>
            <person name="Wu L."/>
            <person name="Ma J."/>
        </authorList>
    </citation>
    <scope>NUCLEOTIDE SEQUENCE [LARGE SCALE GENOMIC DNA]</scope>
    <source>
        <strain evidence="8">NBRC 105857</strain>
    </source>
</reference>
<name>A0ABQ5YRT3_9BURK</name>
<comment type="function">
    <text evidence="5">Catalyzes the phosphorylation of the 3'-hydroxyl group of dephosphocoenzyme A to form coenzyme A.</text>
</comment>
<evidence type="ECO:0000256" key="6">
    <source>
        <dbReference type="NCBIfam" id="TIGR00152"/>
    </source>
</evidence>
<evidence type="ECO:0000313" key="8">
    <source>
        <dbReference type="Proteomes" id="UP001156664"/>
    </source>
</evidence>
<evidence type="ECO:0000256" key="1">
    <source>
        <dbReference type="ARBA" id="ARBA00009018"/>
    </source>
</evidence>
<sequence>MNHLRKPVVGLTGGIGSGKTAVSNRMAELGAHVIDTDLIAHQLTAPGGLAIPALIATFGPQCIQQDGAMNRAYMRQRVFDNPDERKQLEGILHPLIRDEVGAQLQKDTGLYSVLVIPLLIEKGGWMHLLDHIVVVDCDTETQIKRVMDRNGFTREQVIAILKTQTDRQARLSRADLVIENNSSLSELIEKTDWAHGEILKLRLN</sequence>
<dbReference type="PANTHER" id="PTHR10695:SF46">
    <property type="entry name" value="BIFUNCTIONAL COENZYME A SYNTHASE-RELATED"/>
    <property type="match status" value="1"/>
</dbReference>
<keyword evidence="8" id="KW-1185">Reference proteome</keyword>